<sequence length="232" mass="23833">MTTVSARLRPGVRLHETAEGHVLRVARGEDRMDHQVDLAPSEVHALMDALLDGGAPDAPAPRAALDSLVAAGLVDPAPAAYDVRGAGLLATAVRGALARAGAALTPDGETVTALDTPPYAGEEPDPVLRRGVVCWLDDDLALLAPPGVPAVDVAARRRAATRHRDTDPRTRPVPGGRSVTAPTPAAGLELAAAVVAAELVRGERPAHTAVVVDLGALTVTHRPVLPVPPAPR</sequence>
<organism evidence="2 3">
    <name type="scientific">Nocardioides lentus</name>
    <dbReference type="NCBI Taxonomy" id="338077"/>
    <lineage>
        <taxon>Bacteria</taxon>
        <taxon>Bacillati</taxon>
        <taxon>Actinomycetota</taxon>
        <taxon>Actinomycetes</taxon>
        <taxon>Propionibacteriales</taxon>
        <taxon>Nocardioidaceae</taxon>
        <taxon>Nocardioides</taxon>
    </lineage>
</organism>
<proteinExistence type="predicted"/>
<protein>
    <submittedName>
        <fullName evidence="2">Uncharacterized protein</fullName>
    </submittedName>
</protein>
<comment type="caution">
    <text evidence="2">The sequence shown here is derived from an EMBL/GenBank/DDBJ whole genome shotgun (WGS) entry which is preliminary data.</text>
</comment>
<evidence type="ECO:0000313" key="2">
    <source>
        <dbReference type="EMBL" id="GAA1904002.1"/>
    </source>
</evidence>
<accession>A0ABN2NV08</accession>
<feature type="region of interest" description="Disordered" evidence="1">
    <location>
        <begin position="157"/>
        <end position="182"/>
    </location>
</feature>
<evidence type="ECO:0000256" key="1">
    <source>
        <dbReference type="SAM" id="MobiDB-lite"/>
    </source>
</evidence>
<dbReference type="EMBL" id="BAAAMY010000001">
    <property type="protein sequence ID" value="GAA1904002.1"/>
    <property type="molecule type" value="Genomic_DNA"/>
</dbReference>
<evidence type="ECO:0000313" key="3">
    <source>
        <dbReference type="Proteomes" id="UP001501612"/>
    </source>
</evidence>
<dbReference type="RefSeq" id="WP_344002116.1">
    <property type="nucleotide sequence ID" value="NZ_BAAAMY010000001.1"/>
</dbReference>
<gene>
    <name evidence="2" type="ORF">GCM10009737_00860</name>
</gene>
<keyword evidence="3" id="KW-1185">Reference proteome</keyword>
<name>A0ABN2NV08_9ACTN</name>
<dbReference type="Proteomes" id="UP001501612">
    <property type="component" value="Unassembled WGS sequence"/>
</dbReference>
<reference evidence="2 3" key="1">
    <citation type="journal article" date="2019" name="Int. J. Syst. Evol. Microbiol.">
        <title>The Global Catalogue of Microorganisms (GCM) 10K type strain sequencing project: providing services to taxonomists for standard genome sequencing and annotation.</title>
        <authorList>
            <consortium name="The Broad Institute Genomics Platform"/>
            <consortium name="The Broad Institute Genome Sequencing Center for Infectious Disease"/>
            <person name="Wu L."/>
            <person name="Ma J."/>
        </authorList>
    </citation>
    <scope>NUCLEOTIDE SEQUENCE [LARGE SCALE GENOMIC DNA]</scope>
    <source>
        <strain evidence="2 3">JCM 14046</strain>
    </source>
</reference>